<organism evidence="5">
    <name type="scientific">Caldithrix abyssi</name>
    <dbReference type="NCBI Taxonomy" id="187145"/>
    <lineage>
        <taxon>Bacteria</taxon>
        <taxon>Pseudomonadati</taxon>
        <taxon>Calditrichota</taxon>
        <taxon>Calditrichia</taxon>
        <taxon>Calditrichales</taxon>
        <taxon>Calditrichaceae</taxon>
        <taxon>Caldithrix</taxon>
    </lineage>
</organism>
<reference evidence="5" key="1">
    <citation type="journal article" date="2020" name="mSystems">
        <title>Genome- and Community-Level Interaction Insights into Carbon Utilization and Element Cycling Functions of Hydrothermarchaeota in Hydrothermal Sediment.</title>
        <authorList>
            <person name="Zhou Z."/>
            <person name="Liu Y."/>
            <person name="Xu W."/>
            <person name="Pan J."/>
            <person name="Luo Z.H."/>
            <person name="Li M."/>
        </authorList>
    </citation>
    <scope>NUCLEOTIDE SEQUENCE [LARGE SCALE GENOMIC DNA]</scope>
    <source>
        <strain evidence="5">HyVt-527</strain>
    </source>
</reference>
<accession>A0A7V5UEQ3</accession>
<protein>
    <submittedName>
        <fullName evidence="5">3-hydroxybutyryl-CoA dehydrogenase</fullName>
    </submittedName>
</protein>
<comment type="caution">
    <text evidence="5">The sequence shown here is derived from an EMBL/GenBank/DDBJ whole genome shotgun (WGS) entry which is preliminary data.</text>
</comment>
<dbReference type="InterPro" id="IPR006176">
    <property type="entry name" value="3-OHacyl-CoA_DH_NAD-bd"/>
</dbReference>
<sequence length="308" mass="34365">MAKKNNDIMDINILRQSELLSSDAVDAIKVVAVFGAGTMGQGISQLVASKGMEVLLIERDEEKARQGLVELEKSIDEEIARWTMTESEKRAILSRIKISSKVEDAVHGDLVIEAITENLEAKQNLLRKIDTICEPETIFITNTSALSITEIASATNRQDKVIGMHFLNPVPKIPLVEIVRGLKTSDETYQFIKKFAETLDKTAVEVFEYPGYITTRVIVPMINEAIHILMEGVASAEHIDTAMKLGYNFPKGPLALADQIGLDELMAWMETLFRELGEAKYRPCPLLRKLVRAGHLGKKTGKGFFEYK</sequence>
<keyword evidence="1" id="KW-0560">Oxidoreductase</keyword>
<dbReference type="FunFam" id="3.40.50.720:FF:000009">
    <property type="entry name" value="Fatty oxidation complex, alpha subunit"/>
    <property type="match status" value="1"/>
</dbReference>
<dbReference type="Proteomes" id="UP000886124">
    <property type="component" value="Unassembled WGS sequence"/>
</dbReference>
<evidence type="ECO:0000313" key="5">
    <source>
        <dbReference type="EMBL" id="HHJ52483.1"/>
    </source>
</evidence>
<gene>
    <name evidence="5" type="ORF">ENJ89_04760</name>
</gene>
<dbReference type="PANTHER" id="PTHR48075">
    <property type="entry name" value="3-HYDROXYACYL-COA DEHYDROGENASE FAMILY PROTEIN"/>
    <property type="match status" value="1"/>
</dbReference>
<dbReference type="Pfam" id="PF02737">
    <property type="entry name" value="3HCDH_N"/>
    <property type="match status" value="1"/>
</dbReference>
<dbReference type="InterPro" id="IPR013328">
    <property type="entry name" value="6PGD_dom2"/>
</dbReference>
<dbReference type="GO" id="GO:0006635">
    <property type="term" value="P:fatty acid beta-oxidation"/>
    <property type="evidence" value="ECO:0007669"/>
    <property type="project" value="TreeGrafter"/>
</dbReference>
<dbReference type="Gene3D" id="3.40.50.720">
    <property type="entry name" value="NAD(P)-binding Rossmann-like Domain"/>
    <property type="match status" value="1"/>
</dbReference>
<dbReference type="Gene3D" id="1.10.1040.10">
    <property type="entry name" value="N-(1-d-carboxylethyl)-l-norvaline Dehydrogenase, domain 2"/>
    <property type="match status" value="1"/>
</dbReference>
<feature type="domain" description="3-hydroxyacyl-CoA dehydrogenase C-terminal" evidence="3">
    <location>
        <begin position="211"/>
        <end position="307"/>
    </location>
</feature>
<dbReference type="AlphaFoldDB" id="A0A7V5UEQ3"/>
<dbReference type="Pfam" id="PF00725">
    <property type="entry name" value="3HCDH"/>
    <property type="match status" value="1"/>
</dbReference>
<dbReference type="EMBL" id="DROD01000323">
    <property type="protein sequence ID" value="HHJ52483.1"/>
    <property type="molecule type" value="Genomic_DNA"/>
</dbReference>
<feature type="site" description="Important for catalytic activity" evidence="2">
    <location>
        <position position="165"/>
    </location>
</feature>
<feature type="domain" description="3-hydroxyacyl-CoA dehydrogenase NAD binding" evidence="4">
    <location>
        <begin position="31"/>
        <end position="206"/>
    </location>
</feature>
<dbReference type="SUPFAM" id="SSF48179">
    <property type="entry name" value="6-phosphogluconate dehydrogenase C-terminal domain-like"/>
    <property type="match status" value="1"/>
</dbReference>
<dbReference type="GO" id="GO:0008691">
    <property type="term" value="F:3-hydroxybutyryl-CoA dehydrogenase activity"/>
    <property type="evidence" value="ECO:0007669"/>
    <property type="project" value="TreeGrafter"/>
</dbReference>
<dbReference type="InterPro" id="IPR022694">
    <property type="entry name" value="3-OHacyl-CoA_DH"/>
</dbReference>
<dbReference type="InterPro" id="IPR036291">
    <property type="entry name" value="NAD(P)-bd_dom_sf"/>
</dbReference>
<dbReference type="InterPro" id="IPR006108">
    <property type="entry name" value="3HC_DH_C"/>
</dbReference>
<dbReference type="SUPFAM" id="SSF51735">
    <property type="entry name" value="NAD(P)-binding Rossmann-fold domains"/>
    <property type="match status" value="1"/>
</dbReference>
<evidence type="ECO:0000256" key="2">
    <source>
        <dbReference type="PIRSR" id="PIRSR000105-1"/>
    </source>
</evidence>
<dbReference type="GO" id="GO:0070403">
    <property type="term" value="F:NAD+ binding"/>
    <property type="evidence" value="ECO:0007669"/>
    <property type="project" value="InterPro"/>
</dbReference>
<dbReference type="PIRSF" id="PIRSF000105">
    <property type="entry name" value="HCDH"/>
    <property type="match status" value="1"/>
</dbReference>
<dbReference type="InterPro" id="IPR008927">
    <property type="entry name" value="6-PGluconate_DH-like_C_sf"/>
</dbReference>
<evidence type="ECO:0000259" key="4">
    <source>
        <dbReference type="Pfam" id="PF02737"/>
    </source>
</evidence>
<name>A0A7V5UEQ3_CALAY</name>
<proteinExistence type="predicted"/>
<evidence type="ECO:0000259" key="3">
    <source>
        <dbReference type="Pfam" id="PF00725"/>
    </source>
</evidence>
<dbReference type="PANTHER" id="PTHR48075:SF5">
    <property type="entry name" value="3-HYDROXYBUTYRYL-COA DEHYDROGENASE"/>
    <property type="match status" value="1"/>
</dbReference>
<evidence type="ECO:0000256" key="1">
    <source>
        <dbReference type="ARBA" id="ARBA00023002"/>
    </source>
</evidence>